<dbReference type="OrthoDB" id="1426028at2759"/>
<feature type="region of interest" description="Disordered" evidence="5">
    <location>
        <begin position="40"/>
        <end position="60"/>
    </location>
</feature>
<dbReference type="InterPro" id="IPR006564">
    <property type="entry name" value="Znf_PMZ"/>
</dbReference>
<keyword evidence="3" id="KW-0862">Zinc</keyword>
<dbReference type="GO" id="GO:0008270">
    <property type="term" value="F:zinc ion binding"/>
    <property type="evidence" value="ECO:0007669"/>
    <property type="project" value="UniProtKB-KW"/>
</dbReference>
<dbReference type="Proteomes" id="UP000239757">
    <property type="component" value="Unassembled WGS sequence"/>
</dbReference>
<organism evidence="7 8">
    <name type="scientific">Gossypium barbadense</name>
    <name type="common">Sea Island cotton</name>
    <name type="synonym">Hibiscus barbadensis</name>
    <dbReference type="NCBI Taxonomy" id="3634"/>
    <lineage>
        <taxon>Eukaryota</taxon>
        <taxon>Viridiplantae</taxon>
        <taxon>Streptophyta</taxon>
        <taxon>Embryophyta</taxon>
        <taxon>Tracheophyta</taxon>
        <taxon>Spermatophyta</taxon>
        <taxon>Magnoliopsida</taxon>
        <taxon>eudicotyledons</taxon>
        <taxon>Gunneridae</taxon>
        <taxon>Pentapetalae</taxon>
        <taxon>rosids</taxon>
        <taxon>malvids</taxon>
        <taxon>Malvales</taxon>
        <taxon>Malvaceae</taxon>
        <taxon>Malvoideae</taxon>
        <taxon>Gossypium</taxon>
    </lineage>
</organism>
<sequence>MTSTSNGWQSTSDWRHCETSIRRDDVLPTMSTGEGTFYIAHNDRSDDESDTDPPREASPDGVKVALFFDPKPLPTILEDVEGGSDDEEEDLRFRAYSPLAHMYNVDLSQDDAVEFPDLPHRRRDCTSSLLDLGELEVGKEFSNKDSFLGASKQHSIMNGVNYNMLKSKSDKFEAKCVVQDSVSEDHPNMDSDMLATLILPTMKADPRTSVPVLIANIRSQLRPHEGVIGGQYCVHLRNRTCDCGRFDALRYLCAHVIAACQNLRLDPMSYVDECHIEAVDGSMLDSSFDQLSAGVVVPPAGDLVVGVVRVTHLDRIITVTVFASPMVEVFESRKVMKIGRKKSSPMAPRTIPHATSAYISAVDSE</sequence>
<feature type="domain" description="SWIM-type" evidence="6">
    <location>
        <begin position="232"/>
        <end position="264"/>
    </location>
</feature>
<evidence type="ECO:0000256" key="1">
    <source>
        <dbReference type="ARBA" id="ARBA00022723"/>
    </source>
</evidence>
<keyword evidence="2 4" id="KW-0863">Zinc-finger</keyword>
<keyword evidence="1" id="KW-0479">Metal-binding</keyword>
<dbReference type="SMART" id="SM00575">
    <property type="entry name" value="ZnF_PMZ"/>
    <property type="match status" value="1"/>
</dbReference>
<evidence type="ECO:0000256" key="4">
    <source>
        <dbReference type="PROSITE-ProRule" id="PRU00325"/>
    </source>
</evidence>
<evidence type="ECO:0000256" key="5">
    <source>
        <dbReference type="SAM" id="MobiDB-lite"/>
    </source>
</evidence>
<evidence type="ECO:0000313" key="8">
    <source>
        <dbReference type="Proteomes" id="UP000239757"/>
    </source>
</evidence>
<reference evidence="7 8" key="1">
    <citation type="submission" date="2015-01" db="EMBL/GenBank/DDBJ databases">
        <title>Genome of allotetraploid Gossypium barbadense reveals genomic plasticity and fiber elongation in cotton evolution.</title>
        <authorList>
            <person name="Chen X."/>
            <person name="Liu X."/>
            <person name="Zhao B."/>
            <person name="Zheng H."/>
            <person name="Hu Y."/>
            <person name="Lu G."/>
            <person name="Yang C."/>
            <person name="Chen J."/>
            <person name="Shan C."/>
            <person name="Zhang L."/>
            <person name="Zhou Y."/>
            <person name="Wang L."/>
            <person name="Guo W."/>
            <person name="Bai Y."/>
            <person name="Ruan J."/>
            <person name="Shangguan X."/>
            <person name="Mao Y."/>
            <person name="Jiang J."/>
            <person name="Zhu Y."/>
            <person name="Lei J."/>
            <person name="Kang H."/>
            <person name="Chen S."/>
            <person name="He X."/>
            <person name="Wang R."/>
            <person name="Wang Y."/>
            <person name="Chen J."/>
            <person name="Wang L."/>
            <person name="Yu S."/>
            <person name="Wang B."/>
            <person name="Wei J."/>
            <person name="Song S."/>
            <person name="Lu X."/>
            <person name="Gao Z."/>
            <person name="Gu W."/>
            <person name="Deng X."/>
            <person name="Ma D."/>
            <person name="Wang S."/>
            <person name="Liang W."/>
            <person name="Fang L."/>
            <person name="Cai C."/>
            <person name="Zhu X."/>
            <person name="Zhou B."/>
            <person name="Zhang Y."/>
            <person name="Chen Z."/>
            <person name="Xu S."/>
            <person name="Zhu R."/>
            <person name="Wang S."/>
            <person name="Zhang T."/>
            <person name="Zhao G."/>
        </authorList>
    </citation>
    <scope>NUCLEOTIDE SEQUENCE [LARGE SCALE GENOMIC DNA]</scope>
    <source>
        <strain evidence="8">cv. Xinhai21</strain>
        <tissue evidence="7">Leaf</tissue>
    </source>
</reference>
<evidence type="ECO:0000256" key="3">
    <source>
        <dbReference type="ARBA" id="ARBA00022833"/>
    </source>
</evidence>
<dbReference type="AlphaFoldDB" id="A0A2P5VP25"/>
<evidence type="ECO:0000313" key="7">
    <source>
        <dbReference type="EMBL" id="PPR80593.1"/>
    </source>
</evidence>
<name>A0A2P5VP25_GOSBA</name>
<dbReference type="Pfam" id="PF04434">
    <property type="entry name" value="SWIM"/>
    <property type="match status" value="1"/>
</dbReference>
<accession>A0A2P5VP25</accession>
<evidence type="ECO:0000256" key="2">
    <source>
        <dbReference type="ARBA" id="ARBA00022771"/>
    </source>
</evidence>
<dbReference type="EMBL" id="KZ671770">
    <property type="protein sequence ID" value="PPR80593.1"/>
    <property type="molecule type" value="Genomic_DNA"/>
</dbReference>
<protein>
    <recommendedName>
        <fullName evidence="6">SWIM-type domain-containing protein</fullName>
    </recommendedName>
</protein>
<proteinExistence type="predicted"/>
<dbReference type="PROSITE" id="PS50966">
    <property type="entry name" value="ZF_SWIM"/>
    <property type="match status" value="1"/>
</dbReference>
<dbReference type="InterPro" id="IPR007527">
    <property type="entry name" value="Znf_SWIM"/>
</dbReference>
<gene>
    <name evidence="7" type="ORF">GOBAR_AA40121</name>
</gene>
<evidence type="ECO:0000259" key="6">
    <source>
        <dbReference type="PROSITE" id="PS50966"/>
    </source>
</evidence>